<dbReference type="AlphaFoldDB" id="A0A4Y3J9L5"/>
<dbReference type="Pfam" id="PF01755">
    <property type="entry name" value="Glyco_transf_25"/>
    <property type="match status" value="1"/>
</dbReference>
<gene>
    <name evidence="2" type="ORF">PA3_21900</name>
</gene>
<proteinExistence type="predicted"/>
<dbReference type="InterPro" id="IPR002654">
    <property type="entry name" value="Glyco_trans_25"/>
</dbReference>
<dbReference type="CDD" id="cd06532">
    <property type="entry name" value="Glyco_transf_25"/>
    <property type="match status" value="1"/>
</dbReference>
<evidence type="ECO:0000313" key="3">
    <source>
        <dbReference type="Proteomes" id="UP000317717"/>
    </source>
</evidence>
<organism evidence="2 3">
    <name type="scientific">Acinetobacter pittii</name>
    <name type="common">Acinetobacter genomosp. 3</name>
    <dbReference type="NCBI Taxonomy" id="48296"/>
    <lineage>
        <taxon>Bacteria</taxon>
        <taxon>Pseudomonadati</taxon>
        <taxon>Pseudomonadota</taxon>
        <taxon>Gammaproteobacteria</taxon>
        <taxon>Moraxellales</taxon>
        <taxon>Moraxellaceae</taxon>
        <taxon>Acinetobacter</taxon>
        <taxon>Acinetobacter calcoaceticus/baumannii complex</taxon>
    </lineage>
</organism>
<evidence type="ECO:0000259" key="1">
    <source>
        <dbReference type="Pfam" id="PF01755"/>
    </source>
</evidence>
<dbReference type="GO" id="GO:0016740">
    <property type="term" value="F:transferase activity"/>
    <property type="evidence" value="ECO:0007669"/>
    <property type="project" value="UniProtKB-KW"/>
</dbReference>
<name>A0A4Y3J9L5_ACIPI</name>
<dbReference type="Proteomes" id="UP000317717">
    <property type="component" value="Unassembled WGS sequence"/>
</dbReference>
<dbReference type="RefSeq" id="WP_141315858.1">
    <property type="nucleotide sequence ID" value="NZ_BJLJ01000009.1"/>
</dbReference>
<dbReference type="EMBL" id="BJLJ01000009">
    <property type="protein sequence ID" value="GEA68032.1"/>
    <property type="molecule type" value="Genomic_DNA"/>
</dbReference>
<reference evidence="2 3" key="1">
    <citation type="submission" date="2019-06" db="EMBL/GenBank/DDBJ databases">
        <title>Whole genome shotgun sequence of Acinetobacter pittii NBRC 110514.</title>
        <authorList>
            <person name="Hosoyama A."/>
            <person name="Uohara A."/>
            <person name="Ohji S."/>
            <person name="Ichikawa N."/>
        </authorList>
    </citation>
    <scope>NUCLEOTIDE SEQUENCE [LARGE SCALE GENOMIC DNA]</scope>
    <source>
        <strain evidence="2 3">NBRC 110514</strain>
    </source>
</reference>
<protein>
    <submittedName>
        <fullName evidence="2">Glycosyl transferase</fullName>
    </submittedName>
</protein>
<accession>A0A4Y3J9L5</accession>
<keyword evidence="2" id="KW-0808">Transferase</keyword>
<evidence type="ECO:0000313" key="2">
    <source>
        <dbReference type="EMBL" id="GEA68032.1"/>
    </source>
</evidence>
<comment type="caution">
    <text evidence="2">The sequence shown here is derived from an EMBL/GenBank/DDBJ whole genome shotgun (WGS) entry which is preliminary data.</text>
</comment>
<sequence length="253" mass="28900">MKIYVVTIEDEKSTRLSNFLGQNFFEQGNLPITKLGIKGGELSAKEYFEKAVKGRVKPLTPGELGCTLSHLKALELFLTTEDQYALILEDDAIFPENLTYQDLKSELIKLKLPSNVLFSLGGIQMKESLKVRGKIKKYTIFDKAILEVVPDFYHRVNYTVSYIVDRVMAQTLVSYHQPIRKADDWSYLFDYDSTSHIFMSFIVDHPVIESGEANSQLSSIESERVGKCEIMKSKYGTGIRKNIAKLVNKRYVF</sequence>
<feature type="domain" description="Glycosyl transferase family 25" evidence="1">
    <location>
        <begin position="46"/>
        <end position="184"/>
    </location>
</feature>